<evidence type="ECO:0008006" key="8">
    <source>
        <dbReference type="Google" id="ProtNLM"/>
    </source>
</evidence>
<dbReference type="PANTHER" id="PTHR43807:SF20">
    <property type="entry name" value="FI04487P"/>
    <property type="match status" value="1"/>
</dbReference>
<name>A0AAW8FGV3_9ACTN</name>
<comment type="caution">
    <text evidence="6">The sequence shown here is derived from an EMBL/GenBank/DDBJ whole genome shotgun (WGS) entry which is preliminary data.</text>
</comment>
<accession>A0AAW8FGV3</accession>
<gene>
    <name evidence="6" type="ORF">QFZ22_004909</name>
</gene>
<evidence type="ECO:0000256" key="2">
    <source>
        <dbReference type="ARBA" id="ARBA00022576"/>
    </source>
</evidence>
<organism evidence="6 7">
    <name type="scientific">Streptomyces canus</name>
    <dbReference type="NCBI Taxonomy" id="58343"/>
    <lineage>
        <taxon>Bacteria</taxon>
        <taxon>Bacillati</taxon>
        <taxon>Actinomycetota</taxon>
        <taxon>Actinomycetes</taxon>
        <taxon>Kitasatosporales</taxon>
        <taxon>Streptomycetaceae</taxon>
        <taxon>Streptomyces</taxon>
        <taxon>Streptomyces aurantiacus group</taxon>
    </lineage>
</organism>
<proteinExistence type="predicted"/>
<dbReference type="InterPro" id="IPR051326">
    <property type="entry name" value="Kynurenine-oxoglutarate_AT"/>
</dbReference>
<dbReference type="InterPro" id="IPR015424">
    <property type="entry name" value="PyrdxlP-dep_Trfase"/>
</dbReference>
<keyword evidence="2" id="KW-0032">Aminotransferase</keyword>
<reference evidence="6" key="1">
    <citation type="submission" date="2023-07" db="EMBL/GenBank/DDBJ databases">
        <title>Comparative genomics of wheat-associated soil bacteria to identify genetic determinants of phenazine resistance.</title>
        <authorList>
            <person name="Mouncey N."/>
        </authorList>
    </citation>
    <scope>NUCLEOTIDE SEQUENCE</scope>
    <source>
        <strain evidence="6">V4I22</strain>
    </source>
</reference>
<feature type="compositionally biased region" description="Gly residues" evidence="5">
    <location>
        <begin position="32"/>
        <end position="41"/>
    </location>
</feature>
<dbReference type="GO" id="GO:0016212">
    <property type="term" value="F:kynurenine-oxoglutarate transaminase activity"/>
    <property type="evidence" value="ECO:0007669"/>
    <property type="project" value="TreeGrafter"/>
</dbReference>
<sequence length="120" mass="12905">MRPAHRQCGDPQRGLSHDIGTGRPTRRRLGHVGPGAGGGRALGEAVPDVITTDIRPRGEKDGFAFCRALPQRAGVVAIPNAVFYDHREAGAPFVRFAFCKRDDVLHEAAGRLRRLASPGS</sequence>
<dbReference type="EMBL" id="JAUSZV010000005">
    <property type="protein sequence ID" value="MDQ0908924.1"/>
    <property type="molecule type" value="Genomic_DNA"/>
</dbReference>
<evidence type="ECO:0000256" key="3">
    <source>
        <dbReference type="ARBA" id="ARBA00022679"/>
    </source>
</evidence>
<comment type="cofactor">
    <cofactor evidence="1">
        <name>pyridoxal 5'-phosphate</name>
        <dbReference type="ChEBI" id="CHEBI:597326"/>
    </cofactor>
</comment>
<dbReference type="SUPFAM" id="SSF53383">
    <property type="entry name" value="PLP-dependent transferases"/>
    <property type="match status" value="1"/>
</dbReference>
<evidence type="ECO:0000256" key="1">
    <source>
        <dbReference type="ARBA" id="ARBA00001933"/>
    </source>
</evidence>
<dbReference type="GO" id="GO:0005737">
    <property type="term" value="C:cytoplasm"/>
    <property type="evidence" value="ECO:0007669"/>
    <property type="project" value="TreeGrafter"/>
</dbReference>
<dbReference type="Gene3D" id="3.90.1150.10">
    <property type="entry name" value="Aspartate Aminotransferase, domain 1"/>
    <property type="match status" value="1"/>
</dbReference>
<evidence type="ECO:0000313" key="6">
    <source>
        <dbReference type="EMBL" id="MDQ0908924.1"/>
    </source>
</evidence>
<dbReference type="Proteomes" id="UP001234216">
    <property type="component" value="Unassembled WGS sequence"/>
</dbReference>
<keyword evidence="3" id="KW-0808">Transferase</keyword>
<evidence type="ECO:0000256" key="5">
    <source>
        <dbReference type="SAM" id="MobiDB-lite"/>
    </source>
</evidence>
<keyword evidence="4" id="KW-0663">Pyridoxal phosphate</keyword>
<dbReference type="InterPro" id="IPR015422">
    <property type="entry name" value="PyrdxlP-dep_Trfase_small"/>
</dbReference>
<feature type="region of interest" description="Disordered" evidence="5">
    <location>
        <begin position="1"/>
        <end position="44"/>
    </location>
</feature>
<evidence type="ECO:0000256" key="4">
    <source>
        <dbReference type="ARBA" id="ARBA00022898"/>
    </source>
</evidence>
<protein>
    <recommendedName>
        <fullName evidence="8">Aminotransferase class I/classII domain-containing protein</fullName>
    </recommendedName>
</protein>
<evidence type="ECO:0000313" key="7">
    <source>
        <dbReference type="Proteomes" id="UP001234216"/>
    </source>
</evidence>
<dbReference type="PANTHER" id="PTHR43807">
    <property type="entry name" value="FI04487P"/>
    <property type="match status" value="1"/>
</dbReference>
<dbReference type="AlphaFoldDB" id="A0AAW8FGV3"/>